<evidence type="ECO:0000256" key="8">
    <source>
        <dbReference type="PROSITE-ProRule" id="PRU01360"/>
    </source>
</evidence>
<evidence type="ECO:0000256" key="9">
    <source>
        <dbReference type="SAM" id="SignalP"/>
    </source>
</evidence>
<comment type="similarity">
    <text evidence="8">Belongs to the TonB-dependent receptor family.</text>
</comment>
<dbReference type="InterPro" id="IPR008969">
    <property type="entry name" value="CarboxyPept-like_regulatory"/>
</dbReference>
<dbReference type="InterPro" id="IPR036942">
    <property type="entry name" value="Beta-barrel_TonB_sf"/>
</dbReference>
<evidence type="ECO:0000256" key="5">
    <source>
        <dbReference type="ARBA" id="ARBA00022729"/>
    </source>
</evidence>
<dbReference type="Pfam" id="PF07715">
    <property type="entry name" value="Plug"/>
    <property type="match status" value="1"/>
</dbReference>
<evidence type="ECO:0000256" key="3">
    <source>
        <dbReference type="ARBA" id="ARBA00022452"/>
    </source>
</evidence>
<keyword evidence="3 8" id="KW-1134">Transmembrane beta strand</keyword>
<dbReference type="InterPro" id="IPR037066">
    <property type="entry name" value="Plug_dom_sf"/>
</dbReference>
<dbReference type="Gene3D" id="2.40.170.20">
    <property type="entry name" value="TonB-dependent receptor, beta-barrel domain"/>
    <property type="match status" value="1"/>
</dbReference>
<sequence>MKAIKQLILTAALMLISAVGFSQVTGTVMDGDSGMPLPGASVSVKGTKNGTTTDFDGKFKIDATSAGVLVISYVGFDTKEVVFSSTTQNVGTISLMLNAEELEGVVIVGKGVIDLASDRKTPIAVSTIPYTEIQKKIGTSDVTQTLVNTPSVYVAGQSGGFGDSRITVRGFGQDNTAFLLNGQPINGMEDGKMYWSNWSGMSDIANTIQIQRGLGSSKLAISSVGGTVNFVTKATEQKEGGFGYVGIANDSYYKSTVGYNTGMSESGWGFSFMLSHWQGNGYNDGTKGQGQNYFFSVGYKLNENHNFNFLLTGAPQWHDQNYRKAITSYLEYGTRYNNNWGFSSKDGYKSLRRNYYHKPVANLNWDWTISEKSSLSTVLYASWGRGGGTGGYGSGATYINGGEYDNGLINWDGIEDYNATVDQGVGVGYTGSAIRASVNNHAWYGLVTNFNTELTENLTFNAGFDLRTYKGTHFRQLVEKLGLVGFNEGDVSAQYPTGYVVTNTYEANPWSSLFDYADEDERIGYDYDERINYAGVFAQLEYATDRFSAFFQGAGSNQSHIRWDRFNYTSDEEESEKVNNWGYNVKGGTSYVVAEGHKIYANAGYYSRQPYHDNIYLGYDNNVNPLTENEKITGLEFGYALSLPKFKLNLDFYKTTWENRVKTFTSTESSGYTSATGILVQAGDLVYTTNNGIKQDHMGAELSFAYQALPSLKVKGFASIGNWEYVGESVTIERNEDFDVLDTYTDDYDGGKVGDAAQTTYGLGLDYKIAKGFSVDTDFRYYDDLYADYAAKDNLQLPAFGLLDAGLSYRVFVGETNNNFQFRLNVNNVLNRKYISEASTNIKTTDVAETVNGVDFSYEELGRVYKGLADDNQVYFGYGTTWNFSVKYNF</sequence>
<dbReference type="Gene3D" id="2.170.130.10">
    <property type="entry name" value="TonB-dependent receptor, plug domain"/>
    <property type="match status" value="1"/>
</dbReference>
<keyword evidence="12" id="KW-1185">Reference proteome</keyword>
<dbReference type="PANTHER" id="PTHR30069:SF29">
    <property type="entry name" value="HEMOGLOBIN AND HEMOGLOBIN-HAPTOGLOBIN-BINDING PROTEIN 1-RELATED"/>
    <property type="match status" value="1"/>
</dbReference>
<evidence type="ECO:0000313" key="12">
    <source>
        <dbReference type="Proteomes" id="UP001143545"/>
    </source>
</evidence>
<feature type="chain" id="PRO_5040836345" evidence="9">
    <location>
        <begin position="23"/>
        <end position="890"/>
    </location>
</feature>
<proteinExistence type="inferred from homology"/>
<dbReference type="InterPro" id="IPR012910">
    <property type="entry name" value="Plug_dom"/>
</dbReference>
<dbReference type="GO" id="GO:0009279">
    <property type="term" value="C:cell outer membrane"/>
    <property type="evidence" value="ECO:0007669"/>
    <property type="project" value="UniProtKB-SubCell"/>
</dbReference>
<evidence type="ECO:0000256" key="4">
    <source>
        <dbReference type="ARBA" id="ARBA00022692"/>
    </source>
</evidence>
<gene>
    <name evidence="11" type="ORF">NBRC110019_31130</name>
</gene>
<dbReference type="GO" id="GO:0015344">
    <property type="term" value="F:siderophore uptake transmembrane transporter activity"/>
    <property type="evidence" value="ECO:0007669"/>
    <property type="project" value="TreeGrafter"/>
</dbReference>
<keyword evidence="6 8" id="KW-0472">Membrane</keyword>
<keyword evidence="7 8" id="KW-0998">Cell outer membrane</keyword>
<keyword evidence="11" id="KW-0675">Receptor</keyword>
<reference evidence="11" key="1">
    <citation type="submission" date="2022-07" db="EMBL/GenBank/DDBJ databases">
        <title>Taxonomy of Novel Oxalotrophic and Methylotrophic Bacteria.</title>
        <authorList>
            <person name="Sahin N."/>
            <person name="Tani A."/>
        </authorList>
    </citation>
    <scope>NUCLEOTIDE SEQUENCE</scope>
    <source>
        <strain evidence="11">AM327</strain>
    </source>
</reference>
<evidence type="ECO:0000256" key="1">
    <source>
        <dbReference type="ARBA" id="ARBA00004571"/>
    </source>
</evidence>
<protein>
    <submittedName>
        <fullName evidence="11">TonB-dependent receptor</fullName>
    </submittedName>
</protein>
<organism evidence="11 12">
    <name type="scientific">Neptunitalea chrysea</name>
    <dbReference type="NCBI Taxonomy" id="1647581"/>
    <lineage>
        <taxon>Bacteria</taxon>
        <taxon>Pseudomonadati</taxon>
        <taxon>Bacteroidota</taxon>
        <taxon>Flavobacteriia</taxon>
        <taxon>Flavobacteriales</taxon>
        <taxon>Flavobacteriaceae</taxon>
        <taxon>Neptunitalea</taxon>
    </lineage>
</organism>
<dbReference type="Gene3D" id="2.60.40.1120">
    <property type="entry name" value="Carboxypeptidase-like, regulatory domain"/>
    <property type="match status" value="1"/>
</dbReference>
<dbReference type="PROSITE" id="PS52016">
    <property type="entry name" value="TONB_DEPENDENT_REC_3"/>
    <property type="match status" value="1"/>
</dbReference>
<dbReference type="Pfam" id="PF13715">
    <property type="entry name" value="CarbopepD_reg_2"/>
    <property type="match status" value="1"/>
</dbReference>
<comment type="subcellular location">
    <subcellularLocation>
        <location evidence="1 8">Cell outer membrane</location>
        <topology evidence="1 8">Multi-pass membrane protein</topology>
    </subcellularLocation>
</comment>
<name>A0A9W6B930_9FLAO</name>
<comment type="caution">
    <text evidence="11">The sequence shown here is derived from an EMBL/GenBank/DDBJ whole genome shotgun (WGS) entry which is preliminary data.</text>
</comment>
<dbReference type="Proteomes" id="UP001143545">
    <property type="component" value="Unassembled WGS sequence"/>
</dbReference>
<dbReference type="GO" id="GO:0044718">
    <property type="term" value="P:siderophore transmembrane transport"/>
    <property type="evidence" value="ECO:0007669"/>
    <property type="project" value="TreeGrafter"/>
</dbReference>
<evidence type="ECO:0000313" key="11">
    <source>
        <dbReference type="EMBL" id="GLB54072.1"/>
    </source>
</evidence>
<dbReference type="RefSeq" id="WP_281756452.1">
    <property type="nucleotide sequence ID" value="NZ_BRVP01000033.1"/>
</dbReference>
<dbReference type="SUPFAM" id="SSF49464">
    <property type="entry name" value="Carboxypeptidase regulatory domain-like"/>
    <property type="match status" value="1"/>
</dbReference>
<evidence type="ECO:0000256" key="6">
    <source>
        <dbReference type="ARBA" id="ARBA00023136"/>
    </source>
</evidence>
<dbReference type="AlphaFoldDB" id="A0A9W6B930"/>
<keyword evidence="2 8" id="KW-0813">Transport</keyword>
<evidence type="ECO:0000256" key="7">
    <source>
        <dbReference type="ARBA" id="ARBA00023237"/>
    </source>
</evidence>
<accession>A0A9W6B930</accession>
<dbReference type="SUPFAM" id="SSF56935">
    <property type="entry name" value="Porins"/>
    <property type="match status" value="1"/>
</dbReference>
<dbReference type="PANTHER" id="PTHR30069">
    <property type="entry name" value="TONB-DEPENDENT OUTER MEMBRANE RECEPTOR"/>
    <property type="match status" value="1"/>
</dbReference>
<dbReference type="EMBL" id="BRVP01000033">
    <property type="protein sequence ID" value="GLB54072.1"/>
    <property type="molecule type" value="Genomic_DNA"/>
</dbReference>
<evidence type="ECO:0000256" key="2">
    <source>
        <dbReference type="ARBA" id="ARBA00022448"/>
    </source>
</evidence>
<keyword evidence="5 9" id="KW-0732">Signal</keyword>
<feature type="domain" description="TonB-dependent receptor plug" evidence="10">
    <location>
        <begin position="118"/>
        <end position="227"/>
    </location>
</feature>
<evidence type="ECO:0000259" key="10">
    <source>
        <dbReference type="Pfam" id="PF07715"/>
    </source>
</evidence>
<dbReference type="InterPro" id="IPR039426">
    <property type="entry name" value="TonB-dep_rcpt-like"/>
</dbReference>
<feature type="signal peptide" evidence="9">
    <location>
        <begin position="1"/>
        <end position="22"/>
    </location>
</feature>
<keyword evidence="4 8" id="KW-0812">Transmembrane</keyword>